<sequence length="28" mass="3301">LVKDLGFRPDLAHYPNTRKSPFKSFLRP</sequence>
<name>H2XLD9_CIOIN</name>
<evidence type="ECO:0000313" key="1">
    <source>
        <dbReference type="Ensembl" id="ENSCINP00000030471.1"/>
    </source>
</evidence>
<accession>H2XLD9</accession>
<dbReference type="InParanoid" id="H2XLD9"/>
<dbReference type="Proteomes" id="UP000008144">
    <property type="component" value="Unassembled WGS sequence"/>
</dbReference>
<evidence type="ECO:0000313" key="2">
    <source>
        <dbReference type="Proteomes" id="UP000008144"/>
    </source>
</evidence>
<dbReference type="AlphaFoldDB" id="H2XLD9"/>
<organism evidence="1 2">
    <name type="scientific">Ciona intestinalis</name>
    <name type="common">Transparent sea squirt</name>
    <name type="synonym">Ascidia intestinalis</name>
    <dbReference type="NCBI Taxonomy" id="7719"/>
    <lineage>
        <taxon>Eukaryota</taxon>
        <taxon>Metazoa</taxon>
        <taxon>Chordata</taxon>
        <taxon>Tunicata</taxon>
        <taxon>Ascidiacea</taxon>
        <taxon>Phlebobranchia</taxon>
        <taxon>Cionidae</taxon>
        <taxon>Ciona</taxon>
    </lineage>
</organism>
<dbReference type="Ensembl" id="ENSCINT00000037312.1">
    <property type="protein sequence ID" value="ENSCINP00000030471.1"/>
    <property type="gene ID" value="ENSCING00000018373.1"/>
</dbReference>
<dbReference type="HOGENOM" id="CLU_3414170_0_0_1"/>
<proteinExistence type="predicted"/>
<protein>
    <submittedName>
        <fullName evidence="1">Uncharacterized protein</fullName>
    </submittedName>
</protein>
<reference evidence="1" key="3">
    <citation type="submission" date="2025-09" db="UniProtKB">
        <authorList>
            <consortium name="Ensembl"/>
        </authorList>
    </citation>
    <scope>IDENTIFICATION</scope>
</reference>
<reference evidence="2" key="1">
    <citation type="journal article" date="2002" name="Science">
        <title>The draft genome of Ciona intestinalis: insights into chordate and vertebrate origins.</title>
        <authorList>
            <person name="Dehal P."/>
            <person name="Satou Y."/>
            <person name="Campbell R.K."/>
            <person name="Chapman J."/>
            <person name="Degnan B."/>
            <person name="De Tomaso A."/>
            <person name="Davidson B."/>
            <person name="Di Gregorio A."/>
            <person name="Gelpke M."/>
            <person name="Goodstein D.M."/>
            <person name="Harafuji N."/>
            <person name="Hastings K.E."/>
            <person name="Ho I."/>
            <person name="Hotta K."/>
            <person name="Huang W."/>
            <person name="Kawashima T."/>
            <person name="Lemaire P."/>
            <person name="Martinez D."/>
            <person name="Meinertzhagen I.A."/>
            <person name="Necula S."/>
            <person name="Nonaka M."/>
            <person name="Putnam N."/>
            <person name="Rash S."/>
            <person name="Saiga H."/>
            <person name="Satake M."/>
            <person name="Terry A."/>
            <person name="Yamada L."/>
            <person name="Wang H.G."/>
            <person name="Awazu S."/>
            <person name="Azumi K."/>
            <person name="Boore J."/>
            <person name="Branno M."/>
            <person name="Chin-Bow S."/>
            <person name="DeSantis R."/>
            <person name="Doyle S."/>
            <person name="Francino P."/>
            <person name="Keys D.N."/>
            <person name="Haga S."/>
            <person name="Hayashi H."/>
            <person name="Hino K."/>
            <person name="Imai K.S."/>
            <person name="Inaba K."/>
            <person name="Kano S."/>
            <person name="Kobayashi K."/>
            <person name="Kobayashi M."/>
            <person name="Lee B.I."/>
            <person name="Makabe K.W."/>
            <person name="Manohar C."/>
            <person name="Matassi G."/>
            <person name="Medina M."/>
            <person name="Mochizuki Y."/>
            <person name="Mount S."/>
            <person name="Morishita T."/>
            <person name="Miura S."/>
            <person name="Nakayama A."/>
            <person name="Nishizaka S."/>
            <person name="Nomoto H."/>
            <person name="Ohta F."/>
            <person name="Oishi K."/>
            <person name="Rigoutsos I."/>
            <person name="Sano M."/>
            <person name="Sasaki A."/>
            <person name="Sasakura Y."/>
            <person name="Shoguchi E."/>
            <person name="Shin-i T."/>
            <person name="Spagnuolo A."/>
            <person name="Stainier D."/>
            <person name="Suzuki M.M."/>
            <person name="Tassy O."/>
            <person name="Takatori N."/>
            <person name="Tokuoka M."/>
            <person name="Yagi K."/>
            <person name="Yoshizaki F."/>
            <person name="Wada S."/>
            <person name="Zhang C."/>
            <person name="Hyatt P.D."/>
            <person name="Larimer F."/>
            <person name="Detter C."/>
            <person name="Doggett N."/>
            <person name="Glavina T."/>
            <person name="Hawkins T."/>
            <person name="Richardson P."/>
            <person name="Lucas S."/>
            <person name="Kohara Y."/>
            <person name="Levine M."/>
            <person name="Satoh N."/>
            <person name="Rokhsar D.S."/>
        </authorList>
    </citation>
    <scope>NUCLEOTIDE SEQUENCE [LARGE SCALE GENOMIC DNA]</scope>
</reference>
<reference evidence="1" key="2">
    <citation type="submission" date="2025-08" db="UniProtKB">
        <authorList>
            <consortium name="Ensembl"/>
        </authorList>
    </citation>
    <scope>IDENTIFICATION</scope>
</reference>
<keyword evidence="2" id="KW-1185">Reference proteome</keyword>